<proteinExistence type="predicted"/>
<dbReference type="AlphaFoldDB" id="A0A061FI03"/>
<keyword evidence="2" id="KW-1185">Reference proteome</keyword>
<organism evidence="1 2">
    <name type="scientific">Theobroma cacao</name>
    <name type="common">Cacao</name>
    <name type="synonym">Cocoa</name>
    <dbReference type="NCBI Taxonomy" id="3641"/>
    <lineage>
        <taxon>Eukaryota</taxon>
        <taxon>Viridiplantae</taxon>
        <taxon>Streptophyta</taxon>
        <taxon>Embryophyta</taxon>
        <taxon>Tracheophyta</taxon>
        <taxon>Spermatophyta</taxon>
        <taxon>Magnoliopsida</taxon>
        <taxon>eudicotyledons</taxon>
        <taxon>Gunneridae</taxon>
        <taxon>Pentapetalae</taxon>
        <taxon>rosids</taxon>
        <taxon>malvids</taxon>
        <taxon>Malvales</taxon>
        <taxon>Malvaceae</taxon>
        <taxon>Byttnerioideae</taxon>
        <taxon>Theobroma</taxon>
    </lineage>
</organism>
<accession>A0A061FI03</accession>
<name>A0A061FI03_THECC</name>
<protein>
    <recommendedName>
        <fullName evidence="3">UBN2 domain-containing protein</fullName>
    </recommendedName>
</protein>
<dbReference type="Gramene" id="EOY16980">
    <property type="protein sequence ID" value="EOY16980"/>
    <property type="gene ID" value="TCM_036066"/>
</dbReference>
<sequence>MVINTKNFASTRGSIGERDNVKELLKAIDEQFESSDKALASILMTKLSSMKLTNVRGVCEHIMQMMDIATQLKSFKVEMFESFLVHFILNSLPHQYGVFKISYNAHKDKWSINELLIMCVQEENKFIAESAKVHI</sequence>
<dbReference type="PANTHER" id="PTHR35317">
    <property type="entry name" value="OS04G0629600 PROTEIN"/>
    <property type="match status" value="1"/>
</dbReference>
<dbReference type="HOGENOM" id="CLU_062938_3_0_1"/>
<dbReference type="eggNOG" id="ENOG502S2XB">
    <property type="taxonomic scope" value="Eukaryota"/>
</dbReference>
<evidence type="ECO:0008006" key="3">
    <source>
        <dbReference type="Google" id="ProtNLM"/>
    </source>
</evidence>
<dbReference type="InParanoid" id="A0A061FI03"/>
<dbReference type="OMA" id="YSIMKEM"/>
<gene>
    <name evidence="1" type="ORF">TCM_036066</name>
</gene>
<dbReference type="EMBL" id="CM001886">
    <property type="protein sequence ID" value="EOY16980.1"/>
    <property type="molecule type" value="Genomic_DNA"/>
</dbReference>
<dbReference type="Pfam" id="PF14223">
    <property type="entry name" value="Retrotran_gag_2"/>
    <property type="match status" value="1"/>
</dbReference>
<evidence type="ECO:0000313" key="1">
    <source>
        <dbReference type="EMBL" id="EOY16980.1"/>
    </source>
</evidence>
<evidence type="ECO:0000313" key="2">
    <source>
        <dbReference type="Proteomes" id="UP000026915"/>
    </source>
</evidence>
<dbReference type="Proteomes" id="UP000026915">
    <property type="component" value="Chromosome 8"/>
</dbReference>
<reference evidence="1 2" key="1">
    <citation type="journal article" date="2013" name="Genome Biol.">
        <title>The genome sequence of the most widely cultivated cacao type and its use to identify candidate genes regulating pod color.</title>
        <authorList>
            <person name="Motamayor J.C."/>
            <person name="Mockaitis K."/>
            <person name="Schmutz J."/>
            <person name="Haiminen N."/>
            <person name="Iii D.L."/>
            <person name="Cornejo O."/>
            <person name="Findley S.D."/>
            <person name="Zheng P."/>
            <person name="Utro F."/>
            <person name="Royaert S."/>
            <person name="Saski C."/>
            <person name="Jenkins J."/>
            <person name="Podicheti R."/>
            <person name="Zhao M."/>
            <person name="Scheffler B.E."/>
            <person name="Stack J.C."/>
            <person name="Feltus F.A."/>
            <person name="Mustiga G.M."/>
            <person name="Amores F."/>
            <person name="Phillips W."/>
            <person name="Marelli J.P."/>
            <person name="May G.D."/>
            <person name="Shapiro H."/>
            <person name="Ma J."/>
            <person name="Bustamante C.D."/>
            <person name="Schnell R.J."/>
            <person name="Main D."/>
            <person name="Gilbert D."/>
            <person name="Parida L."/>
            <person name="Kuhn D.N."/>
        </authorList>
    </citation>
    <scope>NUCLEOTIDE SEQUENCE [LARGE SCALE GENOMIC DNA]</scope>
    <source>
        <strain evidence="2">cv. Matina 1-6</strain>
    </source>
</reference>
<dbReference type="PANTHER" id="PTHR35317:SF23">
    <property type="entry name" value="OS04G0629600 PROTEIN"/>
    <property type="match status" value="1"/>
</dbReference>